<proteinExistence type="predicted"/>
<name>A0A6G1I9G3_9PEZI</name>
<sequence>MRMGAWEGVSEGVCFTKTAFGFLLSAGTTSHAPFNLDCEARNTSILTPLTEVRDAPHLHFVVRPIPLQAPHWPHPAPALFRTRCIERQLCHTQRNALAATSPPGRGMT</sequence>
<dbReference type="AlphaFoldDB" id="A0A6G1I9G3"/>
<evidence type="ECO:0000313" key="1">
    <source>
        <dbReference type="EMBL" id="KAF2404756.1"/>
    </source>
</evidence>
<keyword evidence="2" id="KW-1185">Reference proteome</keyword>
<protein>
    <submittedName>
        <fullName evidence="1">Uncharacterized protein</fullName>
    </submittedName>
</protein>
<dbReference type="Proteomes" id="UP000799640">
    <property type="component" value="Unassembled WGS sequence"/>
</dbReference>
<gene>
    <name evidence="1" type="ORF">EJ06DRAFT_218026</name>
</gene>
<reference evidence="1" key="1">
    <citation type="journal article" date="2020" name="Stud. Mycol.">
        <title>101 Dothideomycetes genomes: a test case for predicting lifestyles and emergence of pathogens.</title>
        <authorList>
            <person name="Haridas S."/>
            <person name="Albert R."/>
            <person name="Binder M."/>
            <person name="Bloem J."/>
            <person name="Labutti K."/>
            <person name="Salamov A."/>
            <person name="Andreopoulos B."/>
            <person name="Baker S."/>
            <person name="Barry K."/>
            <person name="Bills G."/>
            <person name="Bluhm B."/>
            <person name="Cannon C."/>
            <person name="Castanera R."/>
            <person name="Culley D."/>
            <person name="Daum C."/>
            <person name="Ezra D."/>
            <person name="Gonzalez J."/>
            <person name="Henrissat B."/>
            <person name="Kuo A."/>
            <person name="Liang C."/>
            <person name="Lipzen A."/>
            <person name="Lutzoni F."/>
            <person name="Magnuson J."/>
            <person name="Mondo S."/>
            <person name="Nolan M."/>
            <person name="Ohm R."/>
            <person name="Pangilinan J."/>
            <person name="Park H.-J."/>
            <person name="Ramirez L."/>
            <person name="Alfaro M."/>
            <person name="Sun H."/>
            <person name="Tritt A."/>
            <person name="Yoshinaga Y."/>
            <person name="Zwiers L.-H."/>
            <person name="Turgeon B."/>
            <person name="Goodwin S."/>
            <person name="Spatafora J."/>
            <person name="Crous P."/>
            <person name="Grigoriev I."/>
        </authorList>
    </citation>
    <scope>NUCLEOTIDE SEQUENCE</scope>
    <source>
        <strain evidence="1">CBS 262.69</strain>
    </source>
</reference>
<evidence type="ECO:0000313" key="2">
    <source>
        <dbReference type="Proteomes" id="UP000799640"/>
    </source>
</evidence>
<organism evidence="1 2">
    <name type="scientific">Trichodelitschia bisporula</name>
    <dbReference type="NCBI Taxonomy" id="703511"/>
    <lineage>
        <taxon>Eukaryota</taxon>
        <taxon>Fungi</taxon>
        <taxon>Dikarya</taxon>
        <taxon>Ascomycota</taxon>
        <taxon>Pezizomycotina</taxon>
        <taxon>Dothideomycetes</taxon>
        <taxon>Dothideomycetes incertae sedis</taxon>
        <taxon>Phaeotrichales</taxon>
        <taxon>Phaeotrichaceae</taxon>
        <taxon>Trichodelitschia</taxon>
    </lineage>
</organism>
<dbReference type="EMBL" id="ML996688">
    <property type="protein sequence ID" value="KAF2404756.1"/>
    <property type="molecule type" value="Genomic_DNA"/>
</dbReference>
<accession>A0A6G1I9G3</accession>